<evidence type="ECO:0000259" key="15">
    <source>
        <dbReference type="PROSITE" id="PS50109"/>
    </source>
</evidence>
<keyword evidence="8" id="KW-0547">Nucleotide-binding</keyword>
<dbReference type="CDD" id="cd06225">
    <property type="entry name" value="HAMP"/>
    <property type="match status" value="1"/>
</dbReference>
<evidence type="ECO:0000313" key="18">
    <source>
        <dbReference type="Proteomes" id="UP001230005"/>
    </source>
</evidence>
<dbReference type="InterPro" id="IPR003660">
    <property type="entry name" value="HAMP_dom"/>
</dbReference>
<dbReference type="PROSITE" id="PS50885">
    <property type="entry name" value="HAMP"/>
    <property type="match status" value="1"/>
</dbReference>
<dbReference type="SMART" id="SM00387">
    <property type="entry name" value="HATPase_c"/>
    <property type="match status" value="1"/>
</dbReference>
<evidence type="ECO:0000256" key="6">
    <source>
        <dbReference type="ARBA" id="ARBA00022679"/>
    </source>
</evidence>
<dbReference type="Pfam" id="PF02743">
    <property type="entry name" value="dCache_1"/>
    <property type="match status" value="1"/>
</dbReference>
<keyword evidence="5" id="KW-0597">Phosphoprotein</keyword>
<comment type="caution">
    <text evidence="17">The sequence shown here is derived from an EMBL/GenBank/DDBJ whole genome shotgun (WGS) entry which is preliminary data.</text>
</comment>
<sequence>MLKKFSKYNTLRNQISAVFLLVMFIVLLLIGAITYNIVSTLLTSNAERQIQQTAIQASSHMDALYEQIDMLTSQVATDSYVQDLLYDEVEGVSASFNQRQSLMQLVNSYQAYFRGVYSFELYLSNYDRLFPLNEASLIGRLDVMAIRDAKDKNGQLVWVGEDPEDSNFFLVLRQVNLIDRWFSPGGFLLTRVNRSYLQFNEQSNPRNEQEEGYMFLLNKNNEVIYSSSENMFDLIPPQYEQTVKINNEEFLVVTHTSKLTGWTTMILTPLYTLTEDTDVLRTAILLSGAVGFIIFLLSSLVLSTMITKPIQKLTKTMSFSKLGTLKRNPNISSTVEINELNDTYNQMVDSINHLIQVVYEKEITRSRTELKALQAQINPHFLFNTLEALYWSLEENGEDELAEHVIAMSELFRYTISTPKKDSEWVRLKDELSHIERYMRIMTMRFGERLTWNIKVNEEDLLTKIPKLLIQPLVENAILHGVGNKKGAGHVSVNIERNIETSKLVIKVNDDGPGMDKNKVNLLLKSLKEGVAASDKGNGMALANVNKRLQLYYSKDVVNGLAINSEIGQGTCVSFEIPMNGGVG</sequence>
<evidence type="ECO:0000256" key="12">
    <source>
        <dbReference type="ARBA" id="ARBA00023012"/>
    </source>
</evidence>
<evidence type="ECO:0000256" key="11">
    <source>
        <dbReference type="ARBA" id="ARBA00022989"/>
    </source>
</evidence>
<keyword evidence="11 14" id="KW-1133">Transmembrane helix</keyword>
<evidence type="ECO:0000256" key="13">
    <source>
        <dbReference type="ARBA" id="ARBA00023136"/>
    </source>
</evidence>
<dbReference type="InterPro" id="IPR005467">
    <property type="entry name" value="His_kinase_dom"/>
</dbReference>
<dbReference type="PANTHER" id="PTHR34220">
    <property type="entry name" value="SENSOR HISTIDINE KINASE YPDA"/>
    <property type="match status" value="1"/>
</dbReference>
<evidence type="ECO:0000313" key="17">
    <source>
        <dbReference type="EMBL" id="MDQ0255920.1"/>
    </source>
</evidence>
<evidence type="ECO:0000256" key="1">
    <source>
        <dbReference type="ARBA" id="ARBA00000085"/>
    </source>
</evidence>
<keyword evidence="4" id="KW-1003">Cell membrane</keyword>
<comment type="subcellular location">
    <subcellularLocation>
        <location evidence="2">Cell membrane</location>
        <topology evidence="2">Multi-pass membrane protein</topology>
    </subcellularLocation>
</comment>
<dbReference type="GO" id="GO:0004673">
    <property type="term" value="F:protein histidine kinase activity"/>
    <property type="evidence" value="ECO:0007669"/>
    <property type="project" value="UniProtKB-EC"/>
</dbReference>
<evidence type="ECO:0000256" key="4">
    <source>
        <dbReference type="ARBA" id="ARBA00022475"/>
    </source>
</evidence>
<proteinExistence type="predicted"/>
<dbReference type="InterPro" id="IPR010559">
    <property type="entry name" value="Sig_transdc_His_kin_internal"/>
</dbReference>
<evidence type="ECO:0000256" key="7">
    <source>
        <dbReference type="ARBA" id="ARBA00022692"/>
    </source>
</evidence>
<evidence type="ECO:0000256" key="3">
    <source>
        <dbReference type="ARBA" id="ARBA00012438"/>
    </source>
</evidence>
<dbReference type="SUPFAM" id="SSF55874">
    <property type="entry name" value="ATPase domain of HSP90 chaperone/DNA topoisomerase II/histidine kinase"/>
    <property type="match status" value="1"/>
</dbReference>
<evidence type="ECO:0000256" key="14">
    <source>
        <dbReference type="SAM" id="Phobius"/>
    </source>
</evidence>
<dbReference type="Pfam" id="PF06580">
    <property type="entry name" value="His_kinase"/>
    <property type="match status" value="1"/>
</dbReference>
<feature type="transmembrane region" description="Helical" evidence="14">
    <location>
        <begin position="283"/>
        <end position="307"/>
    </location>
</feature>
<comment type="catalytic activity">
    <reaction evidence="1">
        <text>ATP + protein L-histidine = ADP + protein N-phospho-L-histidine.</text>
        <dbReference type="EC" id="2.7.13.3"/>
    </reaction>
</comment>
<dbReference type="InterPro" id="IPR003594">
    <property type="entry name" value="HATPase_dom"/>
</dbReference>
<dbReference type="Proteomes" id="UP001230005">
    <property type="component" value="Unassembled WGS sequence"/>
</dbReference>
<keyword evidence="6 17" id="KW-0808">Transferase</keyword>
<dbReference type="InterPro" id="IPR050640">
    <property type="entry name" value="Bact_2-comp_sensor_kinase"/>
</dbReference>
<dbReference type="Pfam" id="PF02518">
    <property type="entry name" value="HATPase_c"/>
    <property type="match status" value="1"/>
</dbReference>
<evidence type="ECO:0000259" key="16">
    <source>
        <dbReference type="PROSITE" id="PS50885"/>
    </source>
</evidence>
<name>A0ABT9ZY79_9BACI</name>
<evidence type="ECO:0000256" key="2">
    <source>
        <dbReference type="ARBA" id="ARBA00004651"/>
    </source>
</evidence>
<dbReference type="EC" id="2.7.13.3" evidence="3"/>
<dbReference type="Gene3D" id="3.30.565.10">
    <property type="entry name" value="Histidine kinase-like ATPase, C-terminal domain"/>
    <property type="match status" value="1"/>
</dbReference>
<organism evidence="17 18">
    <name type="scientific">Evansella vedderi</name>
    <dbReference type="NCBI Taxonomy" id="38282"/>
    <lineage>
        <taxon>Bacteria</taxon>
        <taxon>Bacillati</taxon>
        <taxon>Bacillota</taxon>
        <taxon>Bacilli</taxon>
        <taxon>Bacillales</taxon>
        <taxon>Bacillaceae</taxon>
        <taxon>Evansella</taxon>
    </lineage>
</organism>
<evidence type="ECO:0000256" key="10">
    <source>
        <dbReference type="ARBA" id="ARBA00022840"/>
    </source>
</evidence>
<dbReference type="EMBL" id="JAUSUG010000013">
    <property type="protein sequence ID" value="MDQ0255920.1"/>
    <property type="molecule type" value="Genomic_DNA"/>
</dbReference>
<dbReference type="Gene3D" id="6.10.340.10">
    <property type="match status" value="1"/>
</dbReference>
<dbReference type="InterPro" id="IPR036890">
    <property type="entry name" value="HATPase_C_sf"/>
</dbReference>
<dbReference type="PRINTS" id="PR00344">
    <property type="entry name" value="BCTRLSENSOR"/>
</dbReference>
<dbReference type="InterPro" id="IPR004358">
    <property type="entry name" value="Sig_transdc_His_kin-like_C"/>
</dbReference>
<keyword evidence="13 14" id="KW-0472">Membrane</keyword>
<keyword evidence="18" id="KW-1185">Reference proteome</keyword>
<keyword evidence="12" id="KW-0902">Two-component regulatory system</keyword>
<evidence type="ECO:0000256" key="5">
    <source>
        <dbReference type="ARBA" id="ARBA00022553"/>
    </source>
</evidence>
<keyword evidence="9 17" id="KW-0418">Kinase</keyword>
<feature type="domain" description="HAMP" evidence="16">
    <location>
        <begin position="304"/>
        <end position="356"/>
    </location>
</feature>
<dbReference type="PROSITE" id="PS50109">
    <property type="entry name" value="HIS_KIN"/>
    <property type="match status" value="1"/>
</dbReference>
<dbReference type="PANTHER" id="PTHR34220:SF11">
    <property type="entry name" value="SENSOR PROTEIN KINASE HPTS"/>
    <property type="match status" value="1"/>
</dbReference>
<dbReference type="InterPro" id="IPR033479">
    <property type="entry name" value="dCache_1"/>
</dbReference>
<keyword evidence="10" id="KW-0067">ATP-binding</keyword>
<feature type="transmembrane region" description="Helical" evidence="14">
    <location>
        <begin position="15"/>
        <end position="38"/>
    </location>
</feature>
<reference evidence="17 18" key="1">
    <citation type="submission" date="2023-07" db="EMBL/GenBank/DDBJ databases">
        <title>Genomic Encyclopedia of Type Strains, Phase IV (KMG-IV): sequencing the most valuable type-strain genomes for metagenomic binning, comparative biology and taxonomic classification.</title>
        <authorList>
            <person name="Goeker M."/>
        </authorList>
    </citation>
    <scope>NUCLEOTIDE SEQUENCE [LARGE SCALE GENOMIC DNA]</scope>
    <source>
        <strain evidence="17 18">DSM 9768</strain>
    </source>
</reference>
<dbReference type="RefSeq" id="WP_307327187.1">
    <property type="nucleotide sequence ID" value="NZ_JAUSUG010000013.1"/>
</dbReference>
<gene>
    <name evidence="17" type="ORF">J2S74_003304</name>
</gene>
<keyword evidence="7 14" id="KW-0812">Transmembrane</keyword>
<evidence type="ECO:0000256" key="9">
    <source>
        <dbReference type="ARBA" id="ARBA00022777"/>
    </source>
</evidence>
<evidence type="ECO:0000256" key="8">
    <source>
        <dbReference type="ARBA" id="ARBA00022741"/>
    </source>
</evidence>
<accession>A0ABT9ZY79</accession>
<protein>
    <recommendedName>
        <fullName evidence="3">histidine kinase</fullName>
        <ecNumber evidence="3">2.7.13.3</ecNumber>
    </recommendedName>
</protein>
<feature type="domain" description="Histidine kinase" evidence="15">
    <location>
        <begin position="469"/>
        <end position="581"/>
    </location>
</feature>